<proteinExistence type="inferred from homology"/>
<dbReference type="GO" id="GO:0005737">
    <property type="term" value="C:cytoplasm"/>
    <property type="evidence" value="ECO:0007669"/>
    <property type="project" value="TreeGrafter"/>
</dbReference>
<comment type="caution">
    <text evidence="6">The sequence shown here is derived from an EMBL/GenBank/DDBJ whole genome shotgun (WGS) entry which is preliminary data.</text>
</comment>
<dbReference type="AlphaFoldDB" id="A0A9P3PMD4"/>
<keyword evidence="7" id="KW-1185">Reference proteome</keyword>
<dbReference type="Gene3D" id="6.10.140.1710">
    <property type="match status" value="1"/>
</dbReference>
<dbReference type="SUPFAM" id="SSF50156">
    <property type="entry name" value="PDZ domain-like"/>
    <property type="match status" value="1"/>
</dbReference>
<feature type="domain" description="PDZ" evidence="4">
    <location>
        <begin position="105"/>
        <end position="162"/>
    </location>
</feature>
<dbReference type="GO" id="GO:0000502">
    <property type="term" value="C:proteasome complex"/>
    <property type="evidence" value="ECO:0007669"/>
    <property type="project" value="UniProtKB-KW"/>
</dbReference>
<dbReference type="InterPro" id="IPR035269">
    <property type="entry name" value="PSMD9"/>
</dbReference>
<name>A0A9P3PMD4_LYOSH</name>
<dbReference type="EMBL" id="BRPK01000005">
    <property type="protein sequence ID" value="GLB38331.1"/>
    <property type="molecule type" value="Genomic_DNA"/>
</dbReference>
<feature type="domain" description="Nas2 N-terminal" evidence="5">
    <location>
        <begin position="5"/>
        <end position="81"/>
    </location>
</feature>
<dbReference type="Proteomes" id="UP001063166">
    <property type="component" value="Unassembled WGS sequence"/>
</dbReference>
<evidence type="ECO:0000259" key="4">
    <source>
        <dbReference type="Pfam" id="PF17820"/>
    </source>
</evidence>
<gene>
    <name evidence="6" type="primary">NAS2</name>
    <name evidence="6" type="ORF">LshimejAT787_0501960</name>
</gene>
<dbReference type="GO" id="GO:0005634">
    <property type="term" value="C:nucleus"/>
    <property type="evidence" value="ECO:0007669"/>
    <property type="project" value="TreeGrafter"/>
</dbReference>
<evidence type="ECO:0000259" key="5">
    <source>
        <dbReference type="Pfam" id="PF18265"/>
    </source>
</evidence>
<dbReference type="InterPro" id="IPR041489">
    <property type="entry name" value="PDZ_6"/>
</dbReference>
<protein>
    <recommendedName>
        <fullName evidence="3">Probable 26S proteasome regulatory subunit p27</fullName>
    </recommendedName>
</protein>
<dbReference type="FunFam" id="2.30.42.10:FF:000107">
    <property type="entry name" value="26S proteasome non-ATPase regulatory subunit 9"/>
    <property type="match status" value="1"/>
</dbReference>
<accession>A0A9P3PMD4</accession>
<evidence type="ECO:0000313" key="7">
    <source>
        <dbReference type="Proteomes" id="UP001063166"/>
    </source>
</evidence>
<evidence type="ECO:0000256" key="2">
    <source>
        <dbReference type="ARBA" id="ARBA00023186"/>
    </source>
</evidence>
<keyword evidence="2" id="KW-0143">Chaperone</keyword>
<dbReference type="PANTHER" id="PTHR12651">
    <property type="entry name" value="26S PROTEASOME NON-ATPASE REGULATORY SUBUNIT 9"/>
    <property type="match status" value="1"/>
</dbReference>
<dbReference type="Gene3D" id="2.30.42.10">
    <property type="match status" value="1"/>
</dbReference>
<keyword evidence="6" id="KW-0647">Proteasome</keyword>
<dbReference type="Pfam" id="PF18265">
    <property type="entry name" value="Nas2_N"/>
    <property type="match status" value="1"/>
</dbReference>
<organism evidence="6 7">
    <name type="scientific">Lyophyllum shimeji</name>
    <name type="common">Hon-shimeji</name>
    <name type="synonym">Tricholoma shimeji</name>
    <dbReference type="NCBI Taxonomy" id="47721"/>
    <lineage>
        <taxon>Eukaryota</taxon>
        <taxon>Fungi</taxon>
        <taxon>Dikarya</taxon>
        <taxon>Basidiomycota</taxon>
        <taxon>Agaricomycotina</taxon>
        <taxon>Agaricomycetes</taxon>
        <taxon>Agaricomycetidae</taxon>
        <taxon>Agaricales</taxon>
        <taxon>Tricholomatineae</taxon>
        <taxon>Lyophyllaceae</taxon>
        <taxon>Lyophyllum</taxon>
    </lineage>
</organism>
<dbReference type="OrthoDB" id="72325at2759"/>
<evidence type="ECO:0000256" key="3">
    <source>
        <dbReference type="ARBA" id="ARBA00068021"/>
    </source>
</evidence>
<reference evidence="6" key="1">
    <citation type="submission" date="2022-07" db="EMBL/GenBank/DDBJ databases">
        <title>The genome of Lyophyllum shimeji provides insight into the initial evolution of ectomycorrhizal fungal genome.</title>
        <authorList>
            <person name="Kobayashi Y."/>
            <person name="Shibata T."/>
            <person name="Hirakawa H."/>
            <person name="Shigenobu S."/>
            <person name="Nishiyama T."/>
            <person name="Yamada A."/>
            <person name="Hasebe M."/>
            <person name="Kawaguchi M."/>
        </authorList>
    </citation>
    <scope>NUCLEOTIDE SEQUENCE</scope>
    <source>
        <strain evidence="6">AT787</strain>
    </source>
</reference>
<dbReference type="InterPro" id="IPR036034">
    <property type="entry name" value="PDZ_sf"/>
</dbReference>
<evidence type="ECO:0000313" key="6">
    <source>
        <dbReference type="EMBL" id="GLB38331.1"/>
    </source>
</evidence>
<dbReference type="Pfam" id="PF17820">
    <property type="entry name" value="PDZ_6"/>
    <property type="match status" value="1"/>
</dbReference>
<evidence type="ECO:0000256" key="1">
    <source>
        <dbReference type="ARBA" id="ARBA00005256"/>
    </source>
</evidence>
<dbReference type="GO" id="GO:0070682">
    <property type="term" value="P:proteasome regulatory particle assembly"/>
    <property type="evidence" value="ECO:0007669"/>
    <property type="project" value="InterPro"/>
</dbReference>
<dbReference type="PANTHER" id="PTHR12651:SF1">
    <property type="entry name" value="26S PROTEASOME NON-ATPASE REGULATORY SUBUNIT 9"/>
    <property type="match status" value="1"/>
</dbReference>
<dbReference type="InterPro" id="IPR040815">
    <property type="entry name" value="Nas2_N"/>
</dbReference>
<comment type="similarity">
    <text evidence="1">Belongs to the proteasome subunit p27 family.</text>
</comment>
<sequence>MEHARALMQKKSEIEEQLDAQISILKANNCTMETPLVDAEGFPRADIDIYAIRGARVRIIELRNDLKAITNEIGKALEVAYDPALAAASAAAEAAPQERRPFAKVNAVAPGSPAAEADLQREDLVVKFGPLDHRTFTASNLQPLAELVATSENKRIAIKVLRAGQPVFLNLTPRSGWGGRGTLGCHIVPYTPPS</sequence>